<dbReference type="Gene3D" id="3.30.70.330">
    <property type="match status" value="1"/>
</dbReference>
<dbReference type="SUPFAM" id="SSF54928">
    <property type="entry name" value="RNA-binding domain, RBD"/>
    <property type="match status" value="1"/>
</dbReference>
<proteinExistence type="predicted"/>
<dbReference type="GO" id="GO:0003723">
    <property type="term" value="F:RNA binding"/>
    <property type="evidence" value="ECO:0007669"/>
    <property type="project" value="UniProtKB-KW"/>
</dbReference>
<reference evidence="4" key="1">
    <citation type="submission" date="2019-12" db="EMBL/GenBank/DDBJ databases">
        <title>Genome sequencing and annotation of Brassica cretica.</title>
        <authorList>
            <person name="Studholme D.J."/>
            <person name="Sarris P."/>
        </authorList>
    </citation>
    <scope>NUCLEOTIDE SEQUENCE</scope>
    <source>
        <strain evidence="4">PFS-109/04</strain>
        <tissue evidence="4">Leaf</tissue>
    </source>
</reference>
<evidence type="ECO:0000313" key="4">
    <source>
        <dbReference type="EMBL" id="KAF3559067.1"/>
    </source>
</evidence>
<feature type="domain" description="RRM" evidence="3">
    <location>
        <begin position="13"/>
        <end position="62"/>
    </location>
</feature>
<accession>A0A8S9R4E6</accession>
<name>A0A8S9R4E6_BRACR</name>
<evidence type="ECO:0000256" key="2">
    <source>
        <dbReference type="SAM" id="MobiDB-lite"/>
    </source>
</evidence>
<protein>
    <recommendedName>
        <fullName evidence="3">RRM domain-containing protein</fullName>
    </recommendedName>
</protein>
<dbReference type="InterPro" id="IPR000504">
    <property type="entry name" value="RRM_dom"/>
</dbReference>
<organism evidence="4 5">
    <name type="scientific">Brassica cretica</name>
    <name type="common">Mustard</name>
    <dbReference type="NCBI Taxonomy" id="69181"/>
    <lineage>
        <taxon>Eukaryota</taxon>
        <taxon>Viridiplantae</taxon>
        <taxon>Streptophyta</taxon>
        <taxon>Embryophyta</taxon>
        <taxon>Tracheophyta</taxon>
        <taxon>Spermatophyta</taxon>
        <taxon>Magnoliopsida</taxon>
        <taxon>eudicotyledons</taxon>
        <taxon>Gunneridae</taxon>
        <taxon>Pentapetalae</taxon>
        <taxon>rosids</taxon>
        <taxon>malvids</taxon>
        <taxon>Brassicales</taxon>
        <taxon>Brassicaceae</taxon>
        <taxon>Brassiceae</taxon>
        <taxon>Brassica</taxon>
    </lineage>
</organism>
<dbReference type="PANTHER" id="PTHR10352">
    <property type="entry name" value="EUKARYOTIC TRANSLATION INITIATION FACTOR 3 SUBUNIT G"/>
    <property type="match status" value="1"/>
</dbReference>
<evidence type="ECO:0000256" key="1">
    <source>
        <dbReference type="ARBA" id="ARBA00022884"/>
    </source>
</evidence>
<feature type="compositionally biased region" description="Gly residues" evidence="2">
    <location>
        <begin position="179"/>
        <end position="189"/>
    </location>
</feature>
<evidence type="ECO:0000259" key="3">
    <source>
        <dbReference type="Pfam" id="PF00076"/>
    </source>
</evidence>
<feature type="compositionally biased region" description="Polar residues" evidence="2">
    <location>
        <begin position="73"/>
        <end position="85"/>
    </location>
</feature>
<sequence>MLVMWEWSLIRRRFGEVEEGPLGLDKFTGRPKGFCLFVYKSAESAKRALQEPHKTFEGHVLHCQKAIDGPKQGKQQQFNTPNHNNPRYGAPGGFMAGHQPGMGAPAQGMDPAIGQALTALLVSQGAGLGFNPALGQALLGSFGTAAGGGAGMPSGYGTHGMTPGATPGLQGGYQTPQPGQGGKGRGQHGVGQYSPYMGH</sequence>
<evidence type="ECO:0000313" key="5">
    <source>
        <dbReference type="Proteomes" id="UP000712600"/>
    </source>
</evidence>
<comment type="caution">
    <text evidence="4">The sequence shown here is derived from an EMBL/GenBank/DDBJ whole genome shotgun (WGS) entry which is preliminary data.</text>
</comment>
<dbReference type="InterPro" id="IPR035979">
    <property type="entry name" value="RBD_domain_sf"/>
</dbReference>
<dbReference type="Proteomes" id="UP000712600">
    <property type="component" value="Unassembled WGS sequence"/>
</dbReference>
<dbReference type="Pfam" id="PF00076">
    <property type="entry name" value="RRM_1"/>
    <property type="match status" value="1"/>
</dbReference>
<feature type="region of interest" description="Disordered" evidence="2">
    <location>
        <begin position="69"/>
        <end position="107"/>
    </location>
</feature>
<dbReference type="InterPro" id="IPR012677">
    <property type="entry name" value="Nucleotide-bd_a/b_plait_sf"/>
</dbReference>
<dbReference type="EMBL" id="QGKX02000996">
    <property type="protein sequence ID" value="KAF3559067.1"/>
    <property type="molecule type" value="Genomic_DNA"/>
</dbReference>
<feature type="region of interest" description="Disordered" evidence="2">
    <location>
        <begin position="162"/>
        <end position="199"/>
    </location>
</feature>
<dbReference type="AlphaFoldDB" id="A0A8S9R4E6"/>
<gene>
    <name evidence="4" type="ORF">F2Q69_00014944</name>
</gene>
<keyword evidence="1" id="KW-0694">RNA-binding</keyword>